<feature type="transmembrane region" description="Helical" evidence="9">
    <location>
        <begin position="43"/>
        <end position="68"/>
    </location>
</feature>
<dbReference type="Pfam" id="PF00584">
    <property type="entry name" value="SecE"/>
    <property type="match status" value="1"/>
</dbReference>
<evidence type="ECO:0000256" key="4">
    <source>
        <dbReference type="ARBA" id="ARBA00022692"/>
    </source>
</evidence>
<organism evidence="10 11">
    <name type="scientific">Nesterenkonia flava</name>
    <dbReference type="NCBI Taxonomy" id="469799"/>
    <lineage>
        <taxon>Bacteria</taxon>
        <taxon>Bacillati</taxon>
        <taxon>Actinomycetota</taxon>
        <taxon>Actinomycetes</taxon>
        <taxon>Micrococcales</taxon>
        <taxon>Micrococcaceae</taxon>
        <taxon>Nesterenkonia</taxon>
    </lineage>
</organism>
<comment type="subunit">
    <text evidence="9">Component of the Sec protein translocase complex. Heterotrimer consisting of SecY, SecE and SecG subunits. The heterotrimers can form oligomers, although 1 heterotrimer is thought to be able to translocate proteins. Interacts with the ribosome. Interacts with SecDF, and other proteins may be involved. Interacts with SecA.</text>
</comment>
<keyword evidence="11" id="KW-1185">Reference proteome</keyword>
<proteinExistence type="inferred from homology"/>
<evidence type="ECO:0000256" key="3">
    <source>
        <dbReference type="ARBA" id="ARBA00022475"/>
    </source>
</evidence>
<comment type="subcellular location">
    <subcellularLocation>
        <location evidence="9">Cell membrane</location>
        <topology evidence="9">Single-pass membrane protein</topology>
    </subcellularLocation>
    <subcellularLocation>
        <location evidence="1">Membrane</location>
    </subcellularLocation>
</comment>
<keyword evidence="5 9" id="KW-0653">Protein transport</keyword>
<keyword evidence="6 9" id="KW-1133">Transmembrane helix</keyword>
<dbReference type="PANTHER" id="PTHR33910">
    <property type="entry name" value="PROTEIN TRANSLOCASE SUBUNIT SECE"/>
    <property type="match status" value="1"/>
</dbReference>
<sequence>MTDVQGPDPEGKRPRNPFARVWLFLRQVFDELRKVVVPTRKELANYTLVVLVFVVIVILIVSGFDWVFSRAADLVFGS</sequence>
<keyword evidence="8 9" id="KW-0472">Membrane</keyword>
<gene>
    <name evidence="9 10" type="primary">secE</name>
    <name evidence="10" type="ORF">RH857_08480</name>
</gene>
<keyword evidence="4 9" id="KW-0812">Transmembrane</keyword>
<dbReference type="PANTHER" id="PTHR33910:SF1">
    <property type="entry name" value="PROTEIN TRANSLOCASE SUBUNIT SECE"/>
    <property type="match status" value="1"/>
</dbReference>
<evidence type="ECO:0000256" key="8">
    <source>
        <dbReference type="ARBA" id="ARBA00023136"/>
    </source>
</evidence>
<dbReference type="NCBIfam" id="TIGR00964">
    <property type="entry name" value="secE_bact"/>
    <property type="match status" value="1"/>
</dbReference>
<keyword evidence="7 9" id="KW-0811">Translocation</keyword>
<evidence type="ECO:0000256" key="2">
    <source>
        <dbReference type="ARBA" id="ARBA00022448"/>
    </source>
</evidence>
<reference evidence="11" key="1">
    <citation type="submission" date="2023-07" db="EMBL/GenBank/DDBJ databases">
        <title>Description of three actinobacteria isolated from air of manufacturing shop in a pharmaceutical factory.</title>
        <authorList>
            <person name="Zhang D.-F."/>
        </authorList>
    </citation>
    <scope>NUCLEOTIDE SEQUENCE [LARGE SCALE GENOMIC DNA]</scope>
    <source>
        <strain evidence="11">CCTCC AB 207010</strain>
    </source>
</reference>
<keyword evidence="3 9" id="KW-1003">Cell membrane</keyword>
<evidence type="ECO:0000256" key="1">
    <source>
        <dbReference type="ARBA" id="ARBA00004370"/>
    </source>
</evidence>
<dbReference type="EMBL" id="JAVKGT010000019">
    <property type="protein sequence ID" value="MDR5712165.1"/>
    <property type="molecule type" value="Genomic_DNA"/>
</dbReference>
<comment type="caution">
    <text evidence="10">The sequence shown here is derived from an EMBL/GenBank/DDBJ whole genome shotgun (WGS) entry which is preliminary data.</text>
</comment>
<dbReference type="InterPro" id="IPR038379">
    <property type="entry name" value="SecE_sf"/>
</dbReference>
<keyword evidence="2 9" id="KW-0813">Transport</keyword>
<evidence type="ECO:0000313" key="11">
    <source>
        <dbReference type="Proteomes" id="UP001260872"/>
    </source>
</evidence>
<name>A0ABU1FU30_9MICC</name>
<evidence type="ECO:0000313" key="10">
    <source>
        <dbReference type="EMBL" id="MDR5712165.1"/>
    </source>
</evidence>
<dbReference type="InterPro" id="IPR005807">
    <property type="entry name" value="SecE_bac"/>
</dbReference>
<protein>
    <recommendedName>
        <fullName evidence="9">Protein translocase subunit SecE</fullName>
    </recommendedName>
</protein>
<accession>A0ABU1FU30</accession>
<comment type="similarity">
    <text evidence="9">Belongs to the SecE/SEC61-gamma family.</text>
</comment>
<dbReference type="Gene3D" id="1.20.5.1030">
    <property type="entry name" value="Preprotein translocase secy subunit"/>
    <property type="match status" value="1"/>
</dbReference>
<dbReference type="HAMAP" id="MF_00422">
    <property type="entry name" value="SecE"/>
    <property type="match status" value="1"/>
</dbReference>
<evidence type="ECO:0000256" key="9">
    <source>
        <dbReference type="HAMAP-Rule" id="MF_00422"/>
    </source>
</evidence>
<evidence type="ECO:0000256" key="6">
    <source>
        <dbReference type="ARBA" id="ARBA00022989"/>
    </source>
</evidence>
<evidence type="ECO:0000256" key="5">
    <source>
        <dbReference type="ARBA" id="ARBA00022927"/>
    </source>
</evidence>
<dbReference type="Proteomes" id="UP001260872">
    <property type="component" value="Unassembled WGS sequence"/>
</dbReference>
<dbReference type="InterPro" id="IPR001901">
    <property type="entry name" value="Translocase_SecE/Sec61-g"/>
</dbReference>
<comment type="function">
    <text evidence="9">Essential subunit of the Sec protein translocation channel SecYEG. Clamps together the 2 halves of SecY. May contact the channel plug during translocation.</text>
</comment>
<evidence type="ECO:0000256" key="7">
    <source>
        <dbReference type="ARBA" id="ARBA00023010"/>
    </source>
</evidence>